<keyword evidence="2" id="KW-0119">Carbohydrate metabolism</keyword>
<protein>
    <submittedName>
        <fullName evidence="4">6-phosphogluconolactonase</fullName>
        <ecNumber evidence="4">3.1.1.31</ecNumber>
    </submittedName>
</protein>
<dbReference type="PATRIC" id="fig|246787.4.peg.4629"/>
<keyword evidence="4" id="KW-0378">Hydrolase</keyword>
<keyword evidence="2" id="KW-0313">Glucose metabolism</keyword>
<dbReference type="GO" id="GO:0017057">
    <property type="term" value="F:6-phosphogluconolactonase activity"/>
    <property type="evidence" value="ECO:0007669"/>
    <property type="project" value="UniProtKB-EC"/>
</dbReference>
<evidence type="ECO:0000313" key="5">
    <source>
        <dbReference type="Proteomes" id="UP000061809"/>
    </source>
</evidence>
<dbReference type="InterPro" id="IPR050282">
    <property type="entry name" value="Cycloisomerase_2"/>
</dbReference>
<gene>
    <name evidence="4" type="primary">pgl_9</name>
    <name evidence="4" type="ORF">BcellWH2_04480</name>
</gene>
<dbReference type="KEGG" id="bcel:BcellWH2_04480"/>
<sequence>MKSLLFCMLGLAMTACAPRKAGNVNNGSDELAMLVGTYTDGNSKGIYTFRFNQETGLATSLSSIEVLNPSYLIPSEDGRFVYAVSEMNDTTAALNAFSFDKKTGKLSLLNRQPTMGADPCYVATNGKEVLTANYSGGSMSIFPLKKNGSLEPVDTLFEGSTGGPDTERQATPHVHCTVFSPDGKYIFATDFSADRILRFVIHPKSIIPHPSAEAIDVDPNSGPRHLTFSPNGKYAYLISELSGNITAFSYLDGKLEKIQTIAADTLRARGSADIHLSPDGKYLYASNRLKGDGLAIFEVNPENGMLAKVGYQLTGIHPRNFIITPNGKYLLAACRDSHVIQVFQRDSVTGLLSDTHQDISIDKPVCIQFVK</sequence>
<accession>A0A0P0GU11</accession>
<dbReference type="GO" id="GO:0005829">
    <property type="term" value="C:cytosol"/>
    <property type="evidence" value="ECO:0007669"/>
    <property type="project" value="TreeGrafter"/>
</dbReference>
<evidence type="ECO:0000313" key="4">
    <source>
        <dbReference type="EMBL" id="ALJ61697.1"/>
    </source>
</evidence>
<dbReference type="GO" id="GO:0006006">
    <property type="term" value="P:glucose metabolic process"/>
    <property type="evidence" value="ECO:0007669"/>
    <property type="project" value="UniProtKB-KW"/>
</dbReference>
<dbReference type="Pfam" id="PF10282">
    <property type="entry name" value="Lactonase"/>
    <property type="match status" value="1"/>
</dbReference>
<dbReference type="SUPFAM" id="SSF51004">
    <property type="entry name" value="C-terminal (heme d1) domain of cytochrome cd1-nitrite reductase"/>
    <property type="match status" value="1"/>
</dbReference>
<dbReference type="EMBL" id="CP012801">
    <property type="protein sequence ID" value="ALJ61697.1"/>
    <property type="molecule type" value="Genomic_DNA"/>
</dbReference>
<name>A0A0P0GU11_9BACE</name>
<evidence type="ECO:0000256" key="1">
    <source>
        <dbReference type="ARBA" id="ARBA00005564"/>
    </source>
</evidence>
<feature type="signal peptide" evidence="3">
    <location>
        <begin position="1"/>
        <end position="17"/>
    </location>
</feature>
<dbReference type="InterPro" id="IPR011048">
    <property type="entry name" value="Haem_d1_sf"/>
</dbReference>
<dbReference type="RefSeq" id="WP_029428634.1">
    <property type="nucleotide sequence ID" value="NZ_CP012801.1"/>
</dbReference>
<dbReference type="AlphaFoldDB" id="A0A0P0GU11"/>
<dbReference type="PANTHER" id="PTHR30344:SF1">
    <property type="entry name" value="6-PHOSPHOGLUCONOLACTONASE"/>
    <property type="match status" value="1"/>
</dbReference>
<comment type="similarity">
    <text evidence="1">Belongs to the cycloisomerase 2 family.</text>
</comment>
<dbReference type="PROSITE" id="PS51257">
    <property type="entry name" value="PROKAR_LIPOPROTEIN"/>
    <property type="match status" value="1"/>
</dbReference>
<dbReference type="FunFam" id="2.130.10.10:FF:000306">
    <property type="entry name" value="3-carboxymuconate cyclase"/>
    <property type="match status" value="1"/>
</dbReference>
<dbReference type="Proteomes" id="UP000061809">
    <property type="component" value="Chromosome"/>
</dbReference>
<dbReference type="InterPro" id="IPR019405">
    <property type="entry name" value="Lactonase_7-beta_prop"/>
</dbReference>
<proteinExistence type="inferred from homology"/>
<organism evidence="4 5">
    <name type="scientific">Bacteroides cellulosilyticus</name>
    <dbReference type="NCBI Taxonomy" id="246787"/>
    <lineage>
        <taxon>Bacteria</taxon>
        <taxon>Pseudomonadati</taxon>
        <taxon>Bacteroidota</taxon>
        <taxon>Bacteroidia</taxon>
        <taxon>Bacteroidales</taxon>
        <taxon>Bacteroidaceae</taxon>
        <taxon>Bacteroides</taxon>
    </lineage>
</organism>
<keyword evidence="3" id="KW-0732">Signal</keyword>
<dbReference type="EC" id="3.1.1.31" evidence="4"/>
<evidence type="ECO:0000256" key="2">
    <source>
        <dbReference type="ARBA" id="ARBA00022526"/>
    </source>
</evidence>
<evidence type="ECO:0000256" key="3">
    <source>
        <dbReference type="SAM" id="SignalP"/>
    </source>
</evidence>
<dbReference type="PANTHER" id="PTHR30344">
    <property type="entry name" value="6-PHOSPHOGLUCONOLACTONASE-RELATED"/>
    <property type="match status" value="1"/>
</dbReference>
<dbReference type="InterPro" id="IPR015943">
    <property type="entry name" value="WD40/YVTN_repeat-like_dom_sf"/>
</dbReference>
<feature type="chain" id="PRO_5006048065" evidence="3">
    <location>
        <begin position="18"/>
        <end position="371"/>
    </location>
</feature>
<reference evidence="4 5" key="1">
    <citation type="journal article" date="2015" name="Science">
        <title>Genetic determinants of in vivo fitness and diet responsiveness in multiple human gut Bacteroides.</title>
        <authorList>
            <person name="Wu M."/>
            <person name="McNulty N.P."/>
            <person name="Rodionov D.A."/>
            <person name="Khoroshkin M.S."/>
            <person name="Griffin N.W."/>
            <person name="Cheng J."/>
            <person name="Latreille P."/>
            <person name="Kerstetter R.A."/>
            <person name="Terrapon N."/>
            <person name="Henrissat B."/>
            <person name="Osterman A.L."/>
            <person name="Gordon J.I."/>
        </authorList>
    </citation>
    <scope>NUCLEOTIDE SEQUENCE [LARGE SCALE GENOMIC DNA]</scope>
    <source>
        <strain evidence="4 5">WH2</strain>
    </source>
</reference>
<dbReference type="Gene3D" id="2.130.10.10">
    <property type="entry name" value="YVTN repeat-like/Quinoprotein amine dehydrogenase"/>
    <property type="match status" value="1"/>
</dbReference>